<reference evidence="1" key="1">
    <citation type="submission" date="2018-05" db="EMBL/GenBank/DDBJ databases">
        <authorList>
            <person name="Lanie J.A."/>
            <person name="Ng W.-L."/>
            <person name="Kazmierczak K.M."/>
            <person name="Andrzejewski T.M."/>
            <person name="Davidsen T.M."/>
            <person name="Wayne K.J."/>
            <person name="Tettelin H."/>
            <person name="Glass J.I."/>
            <person name="Rusch D."/>
            <person name="Podicherti R."/>
            <person name="Tsui H.-C.T."/>
            <person name="Winkler M.E."/>
        </authorList>
    </citation>
    <scope>NUCLEOTIDE SEQUENCE</scope>
</reference>
<sequence>MPKAQEFIWDIDILNLLKKNLVSYNRLISKGLFY</sequence>
<protein>
    <submittedName>
        <fullName evidence="1">Uncharacterized protein</fullName>
    </submittedName>
</protein>
<dbReference type="EMBL" id="UINC01091834">
    <property type="protein sequence ID" value="SVC44907.1"/>
    <property type="molecule type" value="Genomic_DNA"/>
</dbReference>
<name>A0A382MB25_9ZZZZ</name>
<proteinExistence type="predicted"/>
<accession>A0A382MB25</accession>
<evidence type="ECO:0000313" key="1">
    <source>
        <dbReference type="EMBL" id="SVC44907.1"/>
    </source>
</evidence>
<organism evidence="1">
    <name type="scientific">marine metagenome</name>
    <dbReference type="NCBI Taxonomy" id="408172"/>
    <lineage>
        <taxon>unclassified sequences</taxon>
        <taxon>metagenomes</taxon>
        <taxon>ecological metagenomes</taxon>
    </lineage>
</organism>
<dbReference type="AlphaFoldDB" id="A0A382MB25"/>
<gene>
    <name evidence="1" type="ORF">METZ01_LOCUS297761</name>
</gene>